<sequence length="96" mass="10459">MKGEEGLKESLKERINVRTSTGQGAVIKATADLKRKGKRIIGGAGNTGITGFVSIESDKGYRLQICQVKRLTLRHAGKFEGMFFSIDVFVSGVTRL</sequence>
<organism evidence="1 2">
    <name type="scientific">Bacteroides fragilis str. 1007-1-F #10</name>
    <dbReference type="NCBI Taxonomy" id="1339295"/>
    <lineage>
        <taxon>Bacteria</taxon>
        <taxon>Pseudomonadati</taxon>
        <taxon>Bacteroidota</taxon>
        <taxon>Bacteroidia</taxon>
        <taxon>Bacteroidales</taxon>
        <taxon>Bacteroidaceae</taxon>
        <taxon>Bacteroides</taxon>
    </lineage>
</organism>
<comment type="caution">
    <text evidence="1">The sequence shown here is derived from an EMBL/GenBank/DDBJ whole genome shotgun (WGS) entry which is preliminary data.</text>
</comment>
<dbReference type="AlphaFoldDB" id="A0AAN4N0S6"/>
<evidence type="ECO:0000313" key="1">
    <source>
        <dbReference type="EMBL" id="EYA15148.1"/>
    </source>
</evidence>
<name>A0AAN4N0S6_BACFG</name>
<dbReference type="EMBL" id="JGEA01000020">
    <property type="protein sequence ID" value="EYA15148.1"/>
    <property type="molecule type" value="Genomic_DNA"/>
</dbReference>
<protein>
    <submittedName>
        <fullName evidence="1">Uncharacterized protein</fullName>
    </submittedName>
</protein>
<dbReference type="Proteomes" id="UP000022433">
    <property type="component" value="Unassembled WGS sequence"/>
</dbReference>
<accession>A0AAN4N0S6</accession>
<evidence type="ECO:0000313" key="2">
    <source>
        <dbReference type="Proteomes" id="UP000022433"/>
    </source>
</evidence>
<gene>
    <name evidence="1" type="ORF">M104_2141</name>
</gene>
<proteinExistence type="predicted"/>
<reference evidence="1 2" key="1">
    <citation type="submission" date="2014-02" db="EMBL/GenBank/DDBJ databases">
        <authorList>
            <person name="Sears C."/>
            <person name="Carroll K."/>
            <person name="Sack B.R."/>
            <person name="Qadri F."/>
            <person name="Myers L.L."/>
            <person name="Chung G.-T."/>
            <person name="Escheverria P."/>
            <person name="Fraser C.M."/>
            <person name="Sadzewicz L."/>
            <person name="Shefchek K.A."/>
            <person name="Tallon L."/>
            <person name="Das S.P."/>
            <person name="Daugherty S."/>
            <person name="Mongodin E.F."/>
        </authorList>
    </citation>
    <scope>NUCLEOTIDE SEQUENCE [LARGE SCALE GENOMIC DNA]</scope>
    <source>
        <strain evidence="1 2">1007-1-F #10</strain>
    </source>
</reference>